<keyword evidence="2" id="KW-1185">Reference proteome</keyword>
<proteinExistence type="predicted"/>
<accession>A0A5B7K994</accession>
<gene>
    <name evidence="1" type="ORF">E2C01_101310</name>
</gene>
<dbReference type="AlphaFoldDB" id="A0A5B7K994"/>
<evidence type="ECO:0000313" key="1">
    <source>
        <dbReference type="EMBL" id="MPD05561.1"/>
    </source>
</evidence>
<dbReference type="Proteomes" id="UP000324222">
    <property type="component" value="Unassembled WGS sequence"/>
</dbReference>
<name>A0A5B7K994_PORTR</name>
<comment type="caution">
    <text evidence="1">The sequence shown here is derived from an EMBL/GenBank/DDBJ whole genome shotgun (WGS) entry which is preliminary data.</text>
</comment>
<sequence length="62" mass="6581">MSEDVNSDRVVVRLWWCCGEIKLGVTIVRLRRGYNGVVVVAGVGVKSDRCDGKAAVFGGGVA</sequence>
<evidence type="ECO:0000313" key="2">
    <source>
        <dbReference type="Proteomes" id="UP000324222"/>
    </source>
</evidence>
<protein>
    <submittedName>
        <fullName evidence="1">Uncharacterized protein</fullName>
    </submittedName>
</protein>
<organism evidence="1 2">
    <name type="scientific">Portunus trituberculatus</name>
    <name type="common">Swimming crab</name>
    <name type="synonym">Neptunus trituberculatus</name>
    <dbReference type="NCBI Taxonomy" id="210409"/>
    <lineage>
        <taxon>Eukaryota</taxon>
        <taxon>Metazoa</taxon>
        <taxon>Ecdysozoa</taxon>
        <taxon>Arthropoda</taxon>
        <taxon>Crustacea</taxon>
        <taxon>Multicrustacea</taxon>
        <taxon>Malacostraca</taxon>
        <taxon>Eumalacostraca</taxon>
        <taxon>Eucarida</taxon>
        <taxon>Decapoda</taxon>
        <taxon>Pleocyemata</taxon>
        <taxon>Brachyura</taxon>
        <taxon>Eubrachyura</taxon>
        <taxon>Portunoidea</taxon>
        <taxon>Portunidae</taxon>
        <taxon>Portuninae</taxon>
        <taxon>Portunus</taxon>
    </lineage>
</organism>
<reference evidence="1 2" key="1">
    <citation type="submission" date="2019-05" db="EMBL/GenBank/DDBJ databases">
        <title>Another draft genome of Portunus trituberculatus and its Hox gene families provides insights of decapod evolution.</title>
        <authorList>
            <person name="Jeong J.-H."/>
            <person name="Song I."/>
            <person name="Kim S."/>
            <person name="Choi T."/>
            <person name="Kim D."/>
            <person name="Ryu S."/>
            <person name="Kim W."/>
        </authorList>
    </citation>
    <scope>NUCLEOTIDE SEQUENCE [LARGE SCALE GENOMIC DNA]</scope>
    <source>
        <tissue evidence="1">Muscle</tissue>
    </source>
</reference>
<dbReference type="EMBL" id="VSRR010146639">
    <property type="protein sequence ID" value="MPD05561.1"/>
    <property type="molecule type" value="Genomic_DNA"/>
</dbReference>